<organism evidence="6">
    <name type="scientific">Kribbella sp. HUAS MG21</name>
    <dbReference type="NCBI Taxonomy" id="3160966"/>
    <lineage>
        <taxon>Bacteria</taxon>
        <taxon>Bacillati</taxon>
        <taxon>Actinomycetota</taxon>
        <taxon>Actinomycetes</taxon>
        <taxon>Propionibacteriales</taxon>
        <taxon>Kribbellaceae</taxon>
        <taxon>Kribbella</taxon>
    </lineage>
</organism>
<evidence type="ECO:0000259" key="5">
    <source>
        <dbReference type="PROSITE" id="PS50932"/>
    </source>
</evidence>
<dbReference type="AlphaFoldDB" id="A0AAU7TFL1"/>
<dbReference type="EMBL" id="CP158165">
    <property type="protein sequence ID" value="XBV25596.1"/>
    <property type="molecule type" value="Genomic_DNA"/>
</dbReference>
<reference evidence="6" key="1">
    <citation type="submission" date="2024-06" db="EMBL/GenBank/DDBJ databases">
        <title>Kribbella sp. strain HUAS MG21 genome sequences.</title>
        <authorList>
            <person name="Mo P."/>
        </authorList>
    </citation>
    <scope>NUCLEOTIDE SEQUENCE</scope>
    <source>
        <strain evidence="6">HUAS MG21</strain>
    </source>
</reference>
<dbReference type="Pfam" id="PF00356">
    <property type="entry name" value="LacI"/>
    <property type="match status" value="1"/>
</dbReference>
<dbReference type="Pfam" id="PF13377">
    <property type="entry name" value="Peripla_BP_3"/>
    <property type="match status" value="1"/>
</dbReference>
<proteinExistence type="predicted"/>
<dbReference type="PROSITE" id="PS00356">
    <property type="entry name" value="HTH_LACI_1"/>
    <property type="match status" value="1"/>
</dbReference>
<keyword evidence="2 6" id="KW-0238">DNA-binding</keyword>
<feature type="region of interest" description="Disordered" evidence="4">
    <location>
        <begin position="318"/>
        <end position="354"/>
    </location>
</feature>
<dbReference type="InterPro" id="IPR010982">
    <property type="entry name" value="Lambda_DNA-bd_dom_sf"/>
</dbReference>
<dbReference type="CDD" id="cd06267">
    <property type="entry name" value="PBP1_LacI_sugar_binding-like"/>
    <property type="match status" value="1"/>
</dbReference>
<dbReference type="Gene3D" id="1.10.260.40">
    <property type="entry name" value="lambda repressor-like DNA-binding domains"/>
    <property type="match status" value="1"/>
</dbReference>
<evidence type="ECO:0000256" key="3">
    <source>
        <dbReference type="ARBA" id="ARBA00023163"/>
    </source>
</evidence>
<dbReference type="CDD" id="cd01392">
    <property type="entry name" value="HTH_LacI"/>
    <property type="match status" value="1"/>
</dbReference>
<evidence type="ECO:0000256" key="2">
    <source>
        <dbReference type="ARBA" id="ARBA00023125"/>
    </source>
</evidence>
<gene>
    <name evidence="6" type="ORF">ABN611_04045</name>
</gene>
<dbReference type="Gene3D" id="3.40.50.2300">
    <property type="match status" value="2"/>
</dbReference>
<dbReference type="InterPro" id="IPR046335">
    <property type="entry name" value="LacI/GalR-like_sensor"/>
</dbReference>
<dbReference type="SUPFAM" id="SSF53822">
    <property type="entry name" value="Periplasmic binding protein-like I"/>
    <property type="match status" value="1"/>
</dbReference>
<dbReference type="GO" id="GO:0000976">
    <property type="term" value="F:transcription cis-regulatory region binding"/>
    <property type="evidence" value="ECO:0007669"/>
    <property type="project" value="TreeGrafter"/>
</dbReference>
<dbReference type="InterPro" id="IPR028082">
    <property type="entry name" value="Peripla_BP_I"/>
</dbReference>
<dbReference type="SMART" id="SM00354">
    <property type="entry name" value="HTH_LACI"/>
    <property type="match status" value="1"/>
</dbReference>
<name>A0AAU7TFL1_9ACTN</name>
<feature type="domain" description="HTH lacI-type" evidence="5">
    <location>
        <begin position="5"/>
        <end position="59"/>
    </location>
</feature>
<dbReference type="InterPro" id="IPR000843">
    <property type="entry name" value="HTH_LacI"/>
</dbReference>
<evidence type="ECO:0000256" key="1">
    <source>
        <dbReference type="ARBA" id="ARBA00023015"/>
    </source>
</evidence>
<keyword evidence="3" id="KW-0804">Transcription</keyword>
<dbReference type="GO" id="GO:0003700">
    <property type="term" value="F:DNA-binding transcription factor activity"/>
    <property type="evidence" value="ECO:0007669"/>
    <property type="project" value="TreeGrafter"/>
</dbReference>
<dbReference type="PANTHER" id="PTHR30146:SF155">
    <property type="entry name" value="ALANINE RACEMASE"/>
    <property type="match status" value="1"/>
</dbReference>
<keyword evidence="1" id="KW-0805">Transcription regulation</keyword>
<evidence type="ECO:0000313" key="6">
    <source>
        <dbReference type="EMBL" id="XBV25596.1"/>
    </source>
</evidence>
<dbReference type="RefSeq" id="WP_350278405.1">
    <property type="nucleotide sequence ID" value="NZ_CP158165.1"/>
</dbReference>
<dbReference type="PANTHER" id="PTHR30146">
    <property type="entry name" value="LACI-RELATED TRANSCRIPTIONAL REPRESSOR"/>
    <property type="match status" value="1"/>
</dbReference>
<sequence length="354" mass="36928">MTKRPTIADVARRAGVSKGSVSFALNGRPGLAQSTVDKILAAADELGWRPSNRARSLSVSKAFALGLVITRDPAVLSSDPFFPAFIAGVESVLSTQGQALVLQVVADGESEEDGYRRLVQDTRVDGVLLSDLRHDDPRIDLLVELGLPAVTLNRPDGESPFPAVTLDDRPGTRAVVEHLVELGHTRIAHVAGPPAFVHATARAKAFAEALAAAGLEPVAVETGDFTAAGGIEATRRLLALPAPPTAIVYANDRMAIAGLGAAQSAGLTVPDDLSIAGFDDSELAEYVHPGLTTVRADPFRFGEAAARALNRVVDGETDVPDVELPPAELVVRRSTAAPPDGVAAESTPTPLEES</sequence>
<dbReference type="SUPFAM" id="SSF47413">
    <property type="entry name" value="lambda repressor-like DNA-binding domains"/>
    <property type="match status" value="1"/>
</dbReference>
<dbReference type="PROSITE" id="PS50932">
    <property type="entry name" value="HTH_LACI_2"/>
    <property type="match status" value="1"/>
</dbReference>
<accession>A0AAU7TFL1</accession>
<protein>
    <submittedName>
        <fullName evidence="6">LacI family DNA-binding transcriptional regulator</fullName>
    </submittedName>
</protein>
<evidence type="ECO:0000256" key="4">
    <source>
        <dbReference type="SAM" id="MobiDB-lite"/>
    </source>
</evidence>